<dbReference type="GeneID" id="39592724"/>
<comment type="caution">
    <text evidence="2">The sequence shown here is derived from an EMBL/GenBank/DDBJ whole genome shotgun (WGS) entry which is preliminary data.</text>
</comment>
<evidence type="ECO:0000256" key="1">
    <source>
        <dbReference type="SAM" id="MobiDB-lite"/>
    </source>
</evidence>
<organism evidence="2 3">
    <name type="scientific">Apiotrichum porosum</name>
    <dbReference type="NCBI Taxonomy" id="105984"/>
    <lineage>
        <taxon>Eukaryota</taxon>
        <taxon>Fungi</taxon>
        <taxon>Dikarya</taxon>
        <taxon>Basidiomycota</taxon>
        <taxon>Agaricomycotina</taxon>
        <taxon>Tremellomycetes</taxon>
        <taxon>Trichosporonales</taxon>
        <taxon>Trichosporonaceae</taxon>
        <taxon>Apiotrichum</taxon>
    </lineage>
</organism>
<reference evidence="2 3" key="1">
    <citation type="submission" date="2018-11" db="EMBL/GenBank/DDBJ databases">
        <title>Genome sequence of Apiotrichum porosum DSM 27194.</title>
        <authorList>
            <person name="Aliyu H."/>
            <person name="Gorte O."/>
            <person name="Ochsenreither K."/>
        </authorList>
    </citation>
    <scope>NUCLEOTIDE SEQUENCE [LARGE SCALE GENOMIC DNA]</scope>
    <source>
        <strain evidence="2 3">DSM 27194</strain>
    </source>
</reference>
<dbReference type="EMBL" id="RSCE01000006">
    <property type="protein sequence ID" value="RSH81981.1"/>
    <property type="molecule type" value="Genomic_DNA"/>
</dbReference>
<gene>
    <name evidence="2" type="ORF">EHS24_008181</name>
</gene>
<proteinExistence type="predicted"/>
<dbReference type="Proteomes" id="UP000279236">
    <property type="component" value="Unassembled WGS sequence"/>
</dbReference>
<dbReference type="RefSeq" id="XP_028476436.1">
    <property type="nucleotide sequence ID" value="XM_028623503.1"/>
</dbReference>
<sequence length="130" mass="13907">MTGTSTIMPVMHEHTACESASVDFGTLERSHLQAMLEYAETDVASASVHHLPELRSPPPPPKPKSIKSIKQRSDLPRRTKSLAPPAAAEQKAGGGRLSRFSAVVAGGMRRILMRKGHSDKGAASKVAVEK</sequence>
<dbReference type="AlphaFoldDB" id="A0A427XTA7"/>
<feature type="region of interest" description="Disordered" evidence="1">
    <location>
        <begin position="46"/>
        <end position="98"/>
    </location>
</feature>
<evidence type="ECO:0000313" key="2">
    <source>
        <dbReference type="EMBL" id="RSH81981.1"/>
    </source>
</evidence>
<accession>A0A427XTA7</accession>
<protein>
    <submittedName>
        <fullName evidence="2">Uncharacterized protein</fullName>
    </submittedName>
</protein>
<name>A0A427XTA7_9TREE</name>
<evidence type="ECO:0000313" key="3">
    <source>
        <dbReference type="Proteomes" id="UP000279236"/>
    </source>
</evidence>
<keyword evidence="3" id="KW-1185">Reference proteome</keyword>